<dbReference type="Pfam" id="PF18998">
    <property type="entry name" value="Flg_new_2"/>
    <property type="match status" value="2"/>
</dbReference>
<feature type="signal peptide" evidence="2">
    <location>
        <begin position="1"/>
        <end position="29"/>
    </location>
</feature>
<keyword evidence="1" id="KW-0812">Transmembrane</keyword>
<name>A0A9W6HVV3_9MICO</name>
<feature type="domain" description="Bacterial repeat" evidence="3">
    <location>
        <begin position="578"/>
        <end position="630"/>
    </location>
</feature>
<evidence type="ECO:0000259" key="3">
    <source>
        <dbReference type="Pfam" id="PF18998"/>
    </source>
</evidence>
<organism evidence="4 5">
    <name type="scientific">Microbacterium keratanolyticum</name>
    <dbReference type="NCBI Taxonomy" id="67574"/>
    <lineage>
        <taxon>Bacteria</taxon>
        <taxon>Bacillati</taxon>
        <taxon>Actinomycetota</taxon>
        <taxon>Actinomycetes</taxon>
        <taxon>Micrococcales</taxon>
        <taxon>Microbacteriaceae</taxon>
        <taxon>Microbacterium</taxon>
    </lineage>
</organism>
<feature type="chain" id="PRO_5040880684" description="Bacterial repeat domain-containing protein" evidence="2">
    <location>
        <begin position="30"/>
        <end position="687"/>
    </location>
</feature>
<feature type="domain" description="Bacterial repeat" evidence="3">
    <location>
        <begin position="505"/>
        <end position="548"/>
    </location>
</feature>
<dbReference type="Proteomes" id="UP001142325">
    <property type="component" value="Unassembled WGS sequence"/>
</dbReference>
<dbReference type="InterPro" id="IPR026588">
    <property type="entry name" value="Choice_anch_A"/>
</dbReference>
<evidence type="ECO:0000256" key="2">
    <source>
        <dbReference type="SAM" id="SignalP"/>
    </source>
</evidence>
<keyword evidence="2" id="KW-0732">Signal</keyword>
<reference evidence="4" key="1">
    <citation type="journal article" date="2014" name="Int. J. Syst. Evol. Microbiol.">
        <title>Complete genome sequence of Corynebacterium casei LMG S-19264T (=DSM 44701T), isolated from a smear-ripened cheese.</title>
        <authorList>
            <consortium name="US DOE Joint Genome Institute (JGI-PGF)"/>
            <person name="Walter F."/>
            <person name="Albersmeier A."/>
            <person name="Kalinowski J."/>
            <person name="Ruckert C."/>
        </authorList>
    </citation>
    <scope>NUCLEOTIDE SEQUENCE</scope>
    <source>
        <strain evidence="4">VKM Ac-1958</strain>
    </source>
</reference>
<dbReference type="RefSeq" id="WP_204937733.1">
    <property type="nucleotide sequence ID" value="NZ_BAAAUM010000002.1"/>
</dbReference>
<comment type="caution">
    <text evidence="4">The sequence shown here is derived from an EMBL/GenBank/DDBJ whole genome shotgun (WGS) entry which is preliminary data.</text>
</comment>
<evidence type="ECO:0000256" key="1">
    <source>
        <dbReference type="SAM" id="Phobius"/>
    </source>
</evidence>
<gene>
    <name evidence="4" type="ORF">GCM10017596_26250</name>
</gene>
<evidence type="ECO:0000313" key="5">
    <source>
        <dbReference type="Proteomes" id="UP001142325"/>
    </source>
</evidence>
<keyword evidence="1" id="KW-0472">Membrane</keyword>
<dbReference type="AlphaFoldDB" id="A0A9W6HVV3"/>
<accession>A0A9W6HVV3</accession>
<dbReference type="EMBL" id="BSET01000002">
    <property type="protein sequence ID" value="GLK02910.1"/>
    <property type="molecule type" value="Genomic_DNA"/>
</dbReference>
<dbReference type="InterPro" id="IPR044060">
    <property type="entry name" value="Bacterial_rp_domain"/>
</dbReference>
<keyword evidence="5" id="KW-1185">Reference proteome</keyword>
<reference evidence="4" key="2">
    <citation type="submission" date="2023-01" db="EMBL/GenBank/DDBJ databases">
        <authorList>
            <person name="Sun Q."/>
            <person name="Evtushenko L."/>
        </authorList>
    </citation>
    <scope>NUCLEOTIDE SEQUENCE</scope>
    <source>
        <strain evidence="4">VKM Ac-1958</strain>
    </source>
</reference>
<feature type="transmembrane region" description="Helical" evidence="1">
    <location>
        <begin position="656"/>
        <end position="677"/>
    </location>
</feature>
<sequence length="687" mass="68821">MRLRQHIAALAGVLLVGSSLVLPATAAAAAPLPAAPIAPASFKACEAVSGVGNVSSAGTSKPQPIDENVAVYVGGNFTRTAGAELEGQLVVNGDALLDGNALFNMGWVGVGSGVLPVSGTDLVRVGGDFTINGTSRAEISSKAADDALLPGNVKVGGLIETEAKLVLGGGGTVEESLGRAAALGSNFANWPNNDFAVLSDFTTRNLTGTPGTYKTESWGRLELRGTAGADRHLFSIPAADLSARAFTLHLFDIDPTDIVVIEVTGTTPAIVNVQGLYNGEAAIPMGDVAFGQIASRTLWAFPESTRVEIAGAQVPGSIVVPRSDSHTYHKANGTNGRVWVAGHLTQDNGNGSEFHSFPFLGDADSTCGTPMIAPVPGGSTVVPVLPTVVESVCTAGVASTPSVTLPADSADVTYVKSGAEVAGGTVTVVATAEGTNEFDASVTGWTISGDRKTATRVITLVDPGCVILPVAVTPVTPTIENVCVAGGTSTPTVVFDISTGVTYEITAGSVVPGTTVTVTATAVPGYVLDPAAGWTVAPDNFTATMQMEIPAALECAPVTVDPGITQATCAAGATLTLPTTPGIVYTSSNASPAAGETVTITATPEAGYALTSGDGWTLHTDGTATKQFTLTKPTCGTGAGGTPGAGDLATTGGTPVPGWVVGGGLAAVIAGAVLLFVRRRALGSTDA</sequence>
<dbReference type="NCBIfam" id="TIGR04215">
    <property type="entry name" value="choice_anch_A"/>
    <property type="match status" value="1"/>
</dbReference>
<keyword evidence="1" id="KW-1133">Transmembrane helix</keyword>
<evidence type="ECO:0000313" key="4">
    <source>
        <dbReference type="EMBL" id="GLK02910.1"/>
    </source>
</evidence>
<proteinExistence type="predicted"/>
<protein>
    <recommendedName>
        <fullName evidence="3">Bacterial repeat domain-containing protein</fullName>
    </recommendedName>
</protein>